<evidence type="ECO:0000256" key="3">
    <source>
        <dbReference type="ARBA" id="ARBA00022544"/>
    </source>
</evidence>
<protein>
    <submittedName>
        <fullName evidence="11">Ger(X)C family spore germination protein</fullName>
    </submittedName>
</protein>
<comment type="similarity">
    <text evidence="2">Belongs to the GerABKC lipoprotein family.</text>
</comment>
<dbReference type="Gene3D" id="3.30.300.210">
    <property type="entry name" value="Nutrient germinant receptor protein C, domain 3"/>
    <property type="match status" value="1"/>
</dbReference>
<keyword evidence="4 8" id="KW-0732">Signal</keyword>
<evidence type="ECO:0000256" key="8">
    <source>
        <dbReference type="SAM" id="SignalP"/>
    </source>
</evidence>
<dbReference type="Gene3D" id="6.20.190.10">
    <property type="entry name" value="Nutrient germinant receptor protein C, domain 1"/>
    <property type="match status" value="1"/>
</dbReference>
<evidence type="ECO:0000313" key="11">
    <source>
        <dbReference type="EMBL" id="MBD2872089.1"/>
    </source>
</evidence>
<keyword evidence="6" id="KW-0564">Palmitate</keyword>
<dbReference type="PANTHER" id="PTHR35789">
    <property type="entry name" value="SPORE GERMINATION PROTEIN B3"/>
    <property type="match status" value="1"/>
</dbReference>
<evidence type="ECO:0000256" key="1">
    <source>
        <dbReference type="ARBA" id="ARBA00004635"/>
    </source>
</evidence>
<evidence type="ECO:0000256" key="5">
    <source>
        <dbReference type="ARBA" id="ARBA00023136"/>
    </source>
</evidence>
<accession>A0A927H9Y4</accession>
<keyword evidence="5" id="KW-0472">Membrane</keyword>
<reference evidence="11" key="1">
    <citation type="submission" date="2020-09" db="EMBL/GenBank/DDBJ databases">
        <title>A novel bacterium of genus Paenibacillus, isolated from South China Sea.</title>
        <authorList>
            <person name="Huang H."/>
            <person name="Mo K."/>
            <person name="Hu Y."/>
        </authorList>
    </citation>
    <scope>NUCLEOTIDE SEQUENCE</scope>
    <source>
        <strain evidence="11">IB182493</strain>
    </source>
</reference>
<feature type="domain" description="Spore germination protein N-terminal" evidence="10">
    <location>
        <begin position="25"/>
        <end position="197"/>
    </location>
</feature>
<comment type="caution">
    <text evidence="11">The sequence shown here is derived from an EMBL/GenBank/DDBJ whole genome shotgun (WGS) entry which is preliminary data.</text>
</comment>
<evidence type="ECO:0000259" key="9">
    <source>
        <dbReference type="Pfam" id="PF05504"/>
    </source>
</evidence>
<dbReference type="EMBL" id="JACXIY010000041">
    <property type="protein sequence ID" value="MBD2872089.1"/>
    <property type="molecule type" value="Genomic_DNA"/>
</dbReference>
<proteinExistence type="inferred from homology"/>
<evidence type="ECO:0000259" key="10">
    <source>
        <dbReference type="Pfam" id="PF25198"/>
    </source>
</evidence>
<evidence type="ECO:0000313" key="12">
    <source>
        <dbReference type="Proteomes" id="UP000632125"/>
    </source>
</evidence>
<evidence type="ECO:0000256" key="4">
    <source>
        <dbReference type="ARBA" id="ARBA00022729"/>
    </source>
</evidence>
<dbReference type="RefSeq" id="WP_190866476.1">
    <property type="nucleotide sequence ID" value="NZ_JACXIY010000041.1"/>
</dbReference>
<gene>
    <name evidence="11" type="ORF">IDH41_26260</name>
</gene>
<keyword evidence="7" id="KW-0449">Lipoprotein</keyword>
<evidence type="ECO:0000256" key="6">
    <source>
        <dbReference type="ARBA" id="ARBA00023139"/>
    </source>
</evidence>
<keyword evidence="3" id="KW-0309">Germination</keyword>
<name>A0A927H9Y4_9BACL</name>
<comment type="subcellular location">
    <subcellularLocation>
        <location evidence="1">Membrane</location>
        <topology evidence="1">Lipid-anchor</topology>
    </subcellularLocation>
</comment>
<dbReference type="GO" id="GO:0016020">
    <property type="term" value="C:membrane"/>
    <property type="evidence" value="ECO:0007669"/>
    <property type="project" value="UniProtKB-SubCell"/>
</dbReference>
<dbReference type="Pfam" id="PF05504">
    <property type="entry name" value="Spore_GerAC"/>
    <property type="match status" value="1"/>
</dbReference>
<feature type="signal peptide" evidence="8">
    <location>
        <begin position="1"/>
        <end position="20"/>
    </location>
</feature>
<organism evidence="11 12">
    <name type="scientific">Paenibacillus arenilitoris</name>
    <dbReference type="NCBI Taxonomy" id="2772299"/>
    <lineage>
        <taxon>Bacteria</taxon>
        <taxon>Bacillati</taxon>
        <taxon>Bacillota</taxon>
        <taxon>Bacilli</taxon>
        <taxon>Bacillales</taxon>
        <taxon>Paenibacillaceae</taxon>
        <taxon>Paenibacillus</taxon>
    </lineage>
</organism>
<evidence type="ECO:0000256" key="7">
    <source>
        <dbReference type="ARBA" id="ARBA00023288"/>
    </source>
</evidence>
<dbReference type="NCBIfam" id="TIGR02887">
    <property type="entry name" value="spore_ger_x_C"/>
    <property type="match status" value="1"/>
</dbReference>
<dbReference type="AlphaFoldDB" id="A0A927H9Y4"/>
<keyword evidence="12" id="KW-1185">Reference proteome</keyword>
<feature type="domain" description="Spore germination GerAC-like C-terminal" evidence="9">
    <location>
        <begin position="215"/>
        <end position="380"/>
    </location>
</feature>
<dbReference type="Pfam" id="PF25198">
    <property type="entry name" value="Spore_GerAC_N"/>
    <property type="match status" value="1"/>
</dbReference>
<dbReference type="InterPro" id="IPR046953">
    <property type="entry name" value="Spore_GerAC-like_C"/>
</dbReference>
<dbReference type="Proteomes" id="UP000632125">
    <property type="component" value="Unassembled WGS sequence"/>
</dbReference>
<dbReference type="InterPro" id="IPR038501">
    <property type="entry name" value="Spore_GerAC_C_sf"/>
</dbReference>
<sequence>MIRFVLLTCVSLLLVMSASGCTDFIEPNQLAFVLGSAIDHAEDGTIEMSYQIVIPSLQGGPSKGESSGDSAPFFVMSAKGKDVFEATQKIQLKMSRRLLTSHRVLIAISEEFFNKNDASKLFDKLSRDPANNLRDIIIMIKGGSAKEFLMIKHPLEQLSSIAAGKELDINGLKGFSSRELIIDSLSRGIRPLMPIIQIEDKKLSGKKTSPIAALSGFAVLNDRLKVKGLLDNNEGSAAIWMQGKGTFQGVTMPWKNGQGTLSFRLTRLERKLRSAPGNDPGHIVLMVKAQAYLLENTTPLDMSEVKNMLEVQKHINEQIQKDLQLTMDKIRQWGPDVFGIGEFLHRQYPYWWKSQKDDWDEKFKTIDVTVKANVRLRSTGTSGAPLE</sequence>
<feature type="chain" id="PRO_5036950797" evidence="8">
    <location>
        <begin position="21"/>
        <end position="387"/>
    </location>
</feature>
<dbReference type="InterPro" id="IPR008844">
    <property type="entry name" value="Spore_GerAC-like"/>
</dbReference>
<dbReference type="PANTHER" id="PTHR35789:SF1">
    <property type="entry name" value="SPORE GERMINATION PROTEIN B3"/>
    <property type="match status" value="1"/>
</dbReference>
<dbReference type="InterPro" id="IPR057336">
    <property type="entry name" value="GerAC_N"/>
</dbReference>
<dbReference type="PROSITE" id="PS51257">
    <property type="entry name" value="PROKAR_LIPOPROTEIN"/>
    <property type="match status" value="1"/>
</dbReference>
<dbReference type="GO" id="GO:0009847">
    <property type="term" value="P:spore germination"/>
    <property type="evidence" value="ECO:0007669"/>
    <property type="project" value="InterPro"/>
</dbReference>
<evidence type="ECO:0000256" key="2">
    <source>
        <dbReference type="ARBA" id="ARBA00007886"/>
    </source>
</evidence>